<organism evidence="2 3">
    <name type="scientific">Tetrabaena socialis</name>
    <dbReference type="NCBI Taxonomy" id="47790"/>
    <lineage>
        <taxon>Eukaryota</taxon>
        <taxon>Viridiplantae</taxon>
        <taxon>Chlorophyta</taxon>
        <taxon>core chlorophytes</taxon>
        <taxon>Chlorophyceae</taxon>
        <taxon>CS clade</taxon>
        <taxon>Chlamydomonadales</taxon>
        <taxon>Tetrabaenaceae</taxon>
        <taxon>Tetrabaena</taxon>
    </lineage>
</organism>
<dbReference type="EMBL" id="PGGS01000008">
    <property type="protein sequence ID" value="PNH12504.1"/>
    <property type="molecule type" value="Genomic_DNA"/>
</dbReference>
<evidence type="ECO:0000313" key="2">
    <source>
        <dbReference type="EMBL" id="PNH12504.1"/>
    </source>
</evidence>
<sequence>MAAANAAAVHLLGVVVAARRHDILPRPAAPLAPSDRRAAAGRTHTTDSAAAANAAITTVASSISCPADHSPAAWQRSGSDAAEEGAATACRSLHPSTKLVICGGKACRG</sequence>
<evidence type="ECO:0000256" key="1">
    <source>
        <dbReference type="SAM" id="MobiDB-lite"/>
    </source>
</evidence>
<protein>
    <submittedName>
        <fullName evidence="2">Uncharacterized protein</fullName>
    </submittedName>
</protein>
<keyword evidence="3" id="KW-1185">Reference proteome</keyword>
<name>A0A2J8AJ19_9CHLO</name>
<gene>
    <name evidence="2" type="ORF">TSOC_000620</name>
</gene>
<feature type="region of interest" description="Disordered" evidence="1">
    <location>
        <begin position="25"/>
        <end position="47"/>
    </location>
</feature>
<proteinExistence type="predicted"/>
<dbReference type="Proteomes" id="UP000236333">
    <property type="component" value="Unassembled WGS sequence"/>
</dbReference>
<evidence type="ECO:0000313" key="3">
    <source>
        <dbReference type="Proteomes" id="UP000236333"/>
    </source>
</evidence>
<accession>A0A2J8AJ19</accession>
<comment type="caution">
    <text evidence="2">The sequence shown here is derived from an EMBL/GenBank/DDBJ whole genome shotgun (WGS) entry which is preliminary data.</text>
</comment>
<reference evidence="2 3" key="1">
    <citation type="journal article" date="2017" name="Mol. Biol. Evol.">
        <title>The 4-celled Tetrabaena socialis nuclear genome reveals the essential components for genetic control of cell number at the origin of multicellularity in the volvocine lineage.</title>
        <authorList>
            <person name="Featherston J."/>
            <person name="Arakaki Y."/>
            <person name="Hanschen E.R."/>
            <person name="Ferris P.J."/>
            <person name="Michod R.E."/>
            <person name="Olson B.J.S.C."/>
            <person name="Nozaki H."/>
            <person name="Durand P.M."/>
        </authorList>
    </citation>
    <scope>NUCLEOTIDE SEQUENCE [LARGE SCALE GENOMIC DNA]</scope>
    <source>
        <strain evidence="2 3">NIES-571</strain>
    </source>
</reference>
<dbReference type="AlphaFoldDB" id="A0A2J8AJ19"/>